<dbReference type="SUPFAM" id="SSF100910">
    <property type="entry name" value="Chemosensory protein Csp2"/>
    <property type="match status" value="1"/>
</dbReference>
<dbReference type="Proteomes" id="UP000494040">
    <property type="component" value="Unassembled WGS sequence"/>
</dbReference>
<dbReference type="PANTHER" id="PTHR11257">
    <property type="entry name" value="CHEMOSENSORY PROTEIN-RELATED"/>
    <property type="match status" value="1"/>
</dbReference>
<evidence type="ECO:0000313" key="2">
    <source>
        <dbReference type="EnsemblMetazoa" id="XP_014258335.1"/>
    </source>
</evidence>
<dbReference type="InterPro" id="IPR005055">
    <property type="entry name" value="A10/PebIII"/>
</dbReference>
<dbReference type="OrthoDB" id="6344725at2759"/>
<proteinExistence type="predicted"/>
<feature type="signal peptide" evidence="1">
    <location>
        <begin position="1"/>
        <end position="17"/>
    </location>
</feature>
<dbReference type="EnsemblMetazoa" id="XM_014402849.1">
    <property type="protein sequence ID" value="XP_014258335.1"/>
    <property type="gene ID" value="LOC106671888"/>
</dbReference>
<dbReference type="Gene3D" id="1.10.2080.10">
    <property type="entry name" value="Insect odorant-binding protein A10/Ejaculatory bulb-specific protein 3"/>
    <property type="match status" value="1"/>
</dbReference>
<protein>
    <recommendedName>
        <fullName evidence="4">Chemosensory protein</fullName>
    </recommendedName>
</protein>
<dbReference type="PANTHER" id="PTHR11257:SF12">
    <property type="entry name" value="EJACULATORY BULB-SPECIFIC PROTEIN 3-RELATED"/>
    <property type="match status" value="1"/>
</dbReference>
<gene>
    <name evidence="2" type="primary">106671888</name>
</gene>
<keyword evidence="1" id="KW-0732">Signal</keyword>
<name>A0A8I6S6D4_CIMLE</name>
<organism evidence="2 3">
    <name type="scientific">Cimex lectularius</name>
    <name type="common">Bed bug</name>
    <name type="synonym">Acanthia lectularia</name>
    <dbReference type="NCBI Taxonomy" id="79782"/>
    <lineage>
        <taxon>Eukaryota</taxon>
        <taxon>Metazoa</taxon>
        <taxon>Ecdysozoa</taxon>
        <taxon>Arthropoda</taxon>
        <taxon>Hexapoda</taxon>
        <taxon>Insecta</taxon>
        <taxon>Pterygota</taxon>
        <taxon>Neoptera</taxon>
        <taxon>Paraneoptera</taxon>
        <taxon>Hemiptera</taxon>
        <taxon>Heteroptera</taxon>
        <taxon>Panheteroptera</taxon>
        <taxon>Cimicomorpha</taxon>
        <taxon>Cimicidae</taxon>
        <taxon>Cimex</taxon>
    </lineage>
</organism>
<feature type="chain" id="PRO_5035163541" description="Chemosensory protein" evidence="1">
    <location>
        <begin position="18"/>
        <end position="125"/>
    </location>
</feature>
<evidence type="ECO:0000256" key="1">
    <source>
        <dbReference type="SAM" id="SignalP"/>
    </source>
</evidence>
<sequence length="125" mass="14017">MYKTIFPGLLLIGLVAAYTTKYDNIDLDEILGNQRLYKKYFDCLANRGNCTPDGKELKAALPDALTTACSKCTPKQKAGSEKVMRYLLEKKPADFQTLEKIYDPNGVYRAKYQAEAAKRGLKLPS</sequence>
<dbReference type="AlphaFoldDB" id="A0A8I6S6D4"/>
<dbReference type="Pfam" id="PF03392">
    <property type="entry name" value="OS-D"/>
    <property type="match status" value="1"/>
</dbReference>
<evidence type="ECO:0008006" key="4">
    <source>
        <dbReference type="Google" id="ProtNLM"/>
    </source>
</evidence>
<dbReference type="InterPro" id="IPR036682">
    <property type="entry name" value="OS_D_A10/PebIII_sf"/>
</dbReference>
<accession>A0A8I6S6D4</accession>
<dbReference type="KEGG" id="clec:106671888"/>
<reference evidence="2" key="1">
    <citation type="submission" date="2022-01" db="UniProtKB">
        <authorList>
            <consortium name="EnsemblMetazoa"/>
        </authorList>
    </citation>
    <scope>IDENTIFICATION</scope>
</reference>
<dbReference type="OMA" id="CLANRGN"/>
<evidence type="ECO:0000313" key="3">
    <source>
        <dbReference type="Proteomes" id="UP000494040"/>
    </source>
</evidence>
<keyword evidence="3" id="KW-1185">Reference proteome</keyword>